<dbReference type="AlphaFoldDB" id="A0A1L8TN97"/>
<sequence>MGVVGSNPTGGLFFITKNLSDQAFIVRVCVWQKRPFFSWKIEGLFL</sequence>
<dbReference type="EMBL" id="JXKQ01000004">
    <property type="protein sequence ID" value="OJG45789.1"/>
    <property type="molecule type" value="Genomic_DNA"/>
</dbReference>
<protein>
    <submittedName>
        <fullName evidence="1">Uncharacterized protein</fullName>
    </submittedName>
</protein>
<accession>A0A1L8TN97</accession>
<gene>
    <name evidence="1" type="ORF">RV04_GL001555</name>
</gene>
<comment type="caution">
    <text evidence="1">The sequence shown here is derived from an EMBL/GenBank/DDBJ whole genome shotgun (WGS) entry which is preliminary data.</text>
</comment>
<organism evidence="1 2">
    <name type="scientific">Enterococcus hermanniensis</name>
    <dbReference type="NCBI Taxonomy" id="249189"/>
    <lineage>
        <taxon>Bacteria</taxon>
        <taxon>Bacillati</taxon>
        <taxon>Bacillota</taxon>
        <taxon>Bacilli</taxon>
        <taxon>Lactobacillales</taxon>
        <taxon>Enterococcaceae</taxon>
        <taxon>Enterococcus</taxon>
    </lineage>
</organism>
<proteinExistence type="predicted"/>
<evidence type="ECO:0000313" key="2">
    <source>
        <dbReference type="Proteomes" id="UP000182077"/>
    </source>
</evidence>
<dbReference type="Proteomes" id="UP000182077">
    <property type="component" value="Unassembled WGS sequence"/>
</dbReference>
<keyword evidence="2" id="KW-1185">Reference proteome</keyword>
<name>A0A1L8TN97_9ENTE</name>
<reference evidence="1 2" key="1">
    <citation type="submission" date="2014-12" db="EMBL/GenBank/DDBJ databases">
        <title>Draft genome sequences of 29 type strains of Enterococci.</title>
        <authorList>
            <person name="Zhong Z."/>
            <person name="Sun Z."/>
            <person name="Liu W."/>
            <person name="Zhang W."/>
            <person name="Zhang H."/>
        </authorList>
    </citation>
    <scope>NUCLEOTIDE SEQUENCE [LARGE SCALE GENOMIC DNA]</scope>
    <source>
        <strain evidence="1 2">DSM 17122</strain>
    </source>
</reference>
<evidence type="ECO:0000313" key="1">
    <source>
        <dbReference type="EMBL" id="OJG45789.1"/>
    </source>
</evidence>